<feature type="domain" description="CheW-like" evidence="14">
    <location>
        <begin position="560"/>
        <end position="691"/>
    </location>
</feature>
<feature type="domain" description="HPt" evidence="15">
    <location>
        <begin position="1"/>
        <end position="103"/>
    </location>
</feature>
<dbReference type="CDD" id="cd00088">
    <property type="entry name" value="HPT"/>
    <property type="match status" value="1"/>
</dbReference>
<dbReference type="PANTHER" id="PTHR43395">
    <property type="entry name" value="SENSOR HISTIDINE KINASE CHEA"/>
    <property type="match status" value="1"/>
</dbReference>
<evidence type="ECO:0000256" key="8">
    <source>
        <dbReference type="ARBA" id="ARBA00022777"/>
    </source>
</evidence>
<dbReference type="Gene3D" id="2.30.30.40">
    <property type="entry name" value="SH3 Domains"/>
    <property type="match status" value="1"/>
</dbReference>
<dbReference type="InterPro" id="IPR003594">
    <property type="entry name" value="HATPase_dom"/>
</dbReference>
<dbReference type="FunFam" id="3.30.565.10:FF:000016">
    <property type="entry name" value="Chemotaxis protein CheA, putative"/>
    <property type="match status" value="1"/>
</dbReference>
<dbReference type="AlphaFoldDB" id="A0A7X2L3Y6"/>
<dbReference type="InterPro" id="IPR037006">
    <property type="entry name" value="CheA-like_homodim_sf"/>
</dbReference>
<dbReference type="SMART" id="SM00073">
    <property type="entry name" value="HPT"/>
    <property type="match status" value="1"/>
</dbReference>
<evidence type="ECO:0000256" key="2">
    <source>
        <dbReference type="ARBA" id="ARBA00012438"/>
    </source>
</evidence>
<dbReference type="InterPro" id="IPR004358">
    <property type="entry name" value="Sig_transdc_His_kin-like_C"/>
</dbReference>
<comment type="catalytic activity">
    <reaction evidence="1">
        <text>ATP + protein L-histidine = ADP + protein N-phospho-L-histidine.</text>
        <dbReference type="EC" id="2.7.13.3"/>
    </reaction>
</comment>
<dbReference type="GO" id="GO:0005737">
    <property type="term" value="C:cytoplasm"/>
    <property type="evidence" value="ECO:0007669"/>
    <property type="project" value="InterPro"/>
</dbReference>
<comment type="caution">
    <text evidence="16">The sequence shown here is derived from an EMBL/GenBank/DDBJ whole genome shotgun (WGS) entry which is preliminary data.</text>
</comment>
<dbReference type="CDD" id="cd16916">
    <property type="entry name" value="HATPase_CheA-like"/>
    <property type="match status" value="1"/>
</dbReference>
<sequence>MDMNQYLSMFIDESNDHLQSLNESMMGLEANPDDLSIVQVIFRSAHTLKGMAATMGFEDLASLTHQMENVLDLVRNNKLRMQDFIFDTLFKSIDALESMVEDIMGGGDGKADVSAIVTSLQAIVRGEIPNAGGTVAEVSKPVAKASDAPVFLDEFQFSVLEQSMQEGHNVIYVEVTIRKDCQLKAVRAYMVFDLLERSGEVIKSFPSVQDIEQEKFDQSFSLYYITQKGASEIQAMILNLSEIEKVTSVGLDQESLRQLGQDSVAATAEVLTTAPVISSVSDSSAGSSNMSAAREEGGKAAPAKTGGAPSRTIRVDIERLDVLMNLFSELLIDRVRLEQLASEVQNGDLTETVEHMSRVSGDLQNIVMKLRMVPVDTVFNRFPRMVRDLAKSLDKKIDLVVTGAETELDRTVIDEIGDPLVHLLRNAVDHGIESVSDRIAAGKPEMGTINLRAFHSGNHVFIEIEEDGAGIDSQKVLKSAVKKGVITQEQAATMNDEEAHQMLFAAGFSTAEVISDVSGRGVGLDVVKSKISSLGGNVTIYSTLGKGTNFSVQLPLTLSIIAAMLIRLGSEKYAIPLSSIVETGIVKKAQIRTIHGNKMLEFRNKNIPLLSLSRIFSVPDYDESDEEETEIVVVRKGERLVAMAVQDFIGQNEIVIKNLGKYLPDIQGISGATILGDGQVALIIDPNAFIK</sequence>
<dbReference type="Pfam" id="PF01584">
    <property type="entry name" value="CheW"/>
    <property type="match status" value="1"/>
</dbReference>
<dbReference type="SMART" id="SM00260">
    <property type="entry name" value="CheW"/>
    <property type="match status" value="1"/>
</dbReference>
<feature type="compositionally biased region" description="Low complexity" evidence="12">
    <location>
        <begin position="299"/>
        <end position="309"/>
    </location>
</feature>
<dbReference type="Gene3D" id="3.30.565.10">
    <property type="entry name" value="Histidine kinase-like ATPase, C-terminal domain"/>
    <property type="match status" value="1"/>
</dbReference>
<dbReference type="Proteomes" id="UP000463051">
    <property type="component" value="Unassembled WGS sequence"/>
</dbReference>
<evidence type="ECO:0000313" key="16">
    <source>
        <dbReference type="EMBL" id="MRN54846.1"/>
    </source>
</evidence>
<dbReference type="PROSITE" id="PS50851">
    <property type="entry name" value="CHEW"/>
    <property type="match status" value="1"/>
</dbReference>
<dbReference type="GO" id="GO:0000155">
    <property type="term" value="F:phosphorelay sensor kinase activity"/>
    <property type="evidence" value="ECO:0007669"/>
    <property type="project" value="InterPro"/>
</dbReference>
<dbReference type="PROSITE" id="PS50109">
    <property type="entry name" value="HIS_KIN"/>
    <property type="match status" value="1"/>
</dbReference>
<dbReference type="Gene3D" id="1.20.120.160">
    <property type="entry name" value="HPT domain"/>
    <property type="match status" value="1"/>
</dbReference>
<dbReference type="InterPro" id="IPR036061">
    <property type="entry name" value="CheW-like_dom_sf"/>
</dbReference>
<evidence type="ECO:0000313" key="17">
    <source>
        <dbReference type="Proteomes" id="UP000463051"/>
    </source>
</evidence>
<dbReference type="PROSITE" id="PS50894">
    <property type="entry name" value="HPT"/>
    <property type="match status" value="1"/>
</dbReference>
<keyword evidence="8" id="KW-0418">Kinase</keyword>
<evidence type="ECO:0000256" key="3">
    <source>
        <dbReference type="ARBA" id="ARBA00021495"/>
    </source>
</evidence>
<dbReference type="Pfam" id="PF01627">
    <property type="entry name" value="Hpt"/>
    <property type="match status" value="1"/>
</dbReference>
<dbReference type="SUPFAM" id="SSF47226">
    <property type="entry name" value="Histidine-containing phosphotransfer domain, HPT domain"/>
    <property type="match status" value="1"/>
</dbReference>
<reference evidence="16 17" key="1">
    <citation type="submission" date="2019-11" db="EMBL/GenBank/DDBJ databases">
        <title>Paenibacillus monticola sp. nov., a novel PGPR strain isolated from mountain sample in China.</title>
        <authorList>
            <person name="Zhao Q."/>
            <person name="Li H.-P."/>
            <person name="Zhang J.-L."/>
        </authorList>
    </citation>
    <scope>NUCLEOTIDE SEQUENCE [LARGE SCALE GENOMIC DNA]</scope>
    <source>
        <strain evidence="16 17">LC-T2</strain>
    </source>
</reference>
<feature type="region of interest" description="Disordered" evidence="12">
    <location>
        <begin position="279"/>
        <end position="309"/>
    </location>
</feature>
<accession>A0A7X2L3Y6</accession>
<keyword evidence="17" id="KW-1185">Reference proteome</keyword>
<evidence type="ECO:0000256" key="7">
    <source>
        <dbReference type="ARBA" id="ARBA00022741"/>
    </source>
</evidence>
<evidence type="ECO:0000256" key="11">
    <source>
        <dbReference type="PROSITE-ProRule" id="PRU00110"/>
    </source>
</evidence>
<gene>
    <name evidence="16" type="ORF">GJB61_17830</name>
</gene>
<evidence type="ECO:0000256" key="4">
    <source>
        <dbReference type="ARBA" id="ARBA00022500"/>
    </source>
</evidence>
<keyword evidence="4" id="KW-0145">Chemotaxis</keyword>
<organism evidence="16 17">
    <name type="scientific">Paenibacillus monticola</name>
    <dbReference type="NCBI Taxonomy" id="2666075"/>
    <lineage>
        <taxon>Bacteria</taxon>
        <taxon>Bacillati</taxon>
        <taxon>Bacillota</taxon>
        <taxon>Bacilli</taxon>
        <taxon>Bacillales</taxon>
        <taxon>Paenibacillaceae</taxon>
        <taxon>Paenibacillus</taxon>
    </lineage>
</organism>
<evidence type="ECO:0000256" key="1">
    <source>
        <dbReference type="ARBA" id="ARBA00000085"/>
    </source>
</evidence>
<dbReference type="Pfam" id="PF07194">
    <property type="entry name" value="P2"/>
    <property type="match status" value="1"/>
</dbReference>
<evidence type="ECO:0000259" key="13">
    <source>
        <dbReference type="PROSITE" id="PS50109"/>
    </source>
</evidence>
<feature type="modified residue" description="Phosphohistidine" evidence="11">
    <location>
        <position position="46"/>
    </location>
</feature>
<dbReference type="InterPro" id="IPR036641">
    <property type="entry name" value="HPT_dom_sf"/>
</dbReference>
<dbReference type="InterPro" id="IPR035891">
    <property type="entry name" value="CheY-binding_CheA"/>
</dbReference>
<evidence type="ECO:0000259" key="15">
    <source>
        <dbReference type="PROSITE" id="PS50894"/>
    </source>
</evidence>
<dbReference type="InterPro" id="IPR005467">
    <property type="entry name" value="His_kinase_dom"/>
</dbReference>
<dbReference type="PANTHER" id="PTHR43395:SF1">
    <property type="entry name" value="CHEMOTAXIS PROTEIN CHEA"/>
    <property type="match status" value="1"/>
</dbReference>
<dbReference type="InterPro" id="IPR010808">
    <property type="entry name" value="CheA_P2-bd"/>
</dbReference>
<dbReference type="Gene3D" id="1.10.287.560">
    <property type="entry name" value="Histidine kinase CheA-like, homodimeric domain"/>
    <property type="match status" value="1"/>
</dbReference>
<evidence type="ECO:0000256" key="9">
    <source>
        <dbReference type="ARBA" id="ARBA00022840"/>
    </source>
</evidence>
<dbReference type="SUPFAM" id="SSF55874">
    <property type="entry name" value="ATPase domain of HSP90 chaperone/DNA topoisomerase II/histidine kinase"/>
    <property type="match status" value="1"/>
</dbReference>
<dbReference type="Pfam" id="PF02895">
    <property type="entry name" value="H-kinase_dim"/>
    <property type="match status" value="1"/>
</dbReference>
<dbReference type="EC" id="2.7.13.3" evidence="2"/>
<dbReference type="SMART" id="SM01231">
    <property type="entry name" value="H-kinase_dim"/>
    <property type="match status" value="1"/>
</dbReference>
<dbReference type="RefSeq" id="WP_154120289.1">
    <property type="nucleotide sequence ID" value="NZ_WJXB01000006.1"/>
</dbReference>
<dbReference type="InterPro" id="IPR002545">
    <property type="entry name" value="CheW-lke_dom"/>
</dbReference>
<keyword evidence="5 11" id="KW-0597">Phosphoprotein</keyword>
<feature type="domain" description="Histidine kinase" evidence="13">
    <location>
        <begin position="308"/>
        <end position="558"/>
    </location>
</feature>
<dbReference type="InterPro" id="IPR051315">
    <property type="entry name" value="Bact_Chemotaxis_CheA"/>
</dbReference>
<feature type="compositionally biased region" description="Low complexity" evidence="12">
    <location>
        <begin position="279"/>
        <end position="292"/>
    </location>
</feature>
<dbReference type="InterPro" id="IPR036097">
    <property type="entry name" value="HisK_dim/P_sf"/>
</dbReference>
<evidence type="ECO:0000256" key="6">
    <source>
        <dbReference type="ARBA" id="ARBA00022679"/>
    </source>
</evidence>
<dbReference type="CDD" id="cd00731">
    <property type="entry name" value="CheA_reg"/>
    <property type="match status" value="1"/>
</dbReference>
<dbReference type="GO" id="GO:0006935">
    <property type="term" value="P:chemotaxis"/>
    <property type="evidence" value="ECO:0007669"/>
    <property type="project" value="UniProtKB-KW"/>
</dbReference>
<evidence type="ECO:0000256" key="10">
    <source>
        <dbReference type="ARBA" id="ARBA00023012"/>
    </source>
</evidence>
<dbReference type="InterPro" id="IPR008207">
    <property type="entry name" value="Sig_transdc_His_kin_Hpt_dom"/>
</dbReference>
<dbReference type="Pfam" id="PF02518">
    <property type="entry name" value="HATPase_c"/>
    <property type="match status" value="1"/>
</dbReference>
<keyword evidence="7" id="KW-0547">Nucleotide-binding</keyword>
<dbReference type="EMBL" id="WJXB01000006">
    <property type="protein sequence ID" value="MRN54846.1"/>
    <property type="molecule type" value="Genomic_DNA"/>
</dbReference>
<proteinExistence type="predicted"/>
<dbReference type="SUPFAM" id="SSF47384">
    <property type="entry name" value="Homodimeric domain of signal transducing histidine kinase"/>
    <property type="match status" value="1"/>
</dbReference>
<dbReference type="SMART" id="SM00387">
    <property type="entry name" value="HATPase_c"/>
    <property type="match status" value="1"/>
</dbReference>
<dbReference type="InterPro" id="IPR004105">
    <property type="entry name" value="CheA-like_dim"/>
</dbReference>
<keyword evidence="6" id="KW-0808">Transferase</keyword>
<evidence type="ECO:0000256" key="5">
    <source>
        <dbReference type="ARBA" id="ARBA00022553"/>
    </source>
</evidence>
<evidence type="ECO:0000256" key="12">
    <source>
        <dbReference type="SAM" id="MobiDB-lite"/>
    </source>
</evidence>
<name>A0A7X2L3Y6_9BACL</name>
<dbReference type="InterPro" id="IPR036890">
    <property type="entry name" value="HATPase_C_sf"/>
</dbReference>
<dbReference type="Gene3D" id="3.30.70.1110">
    <property type="entry name" value="Histidine kinase CheA-like, P2 response regulator-binding domain"/>
    <property type="match status" value="1"/>
</dbReference>
<evidence type="ECO:0000259" key="14">
    <source>
        <dbReference type="PROSITE" id="PS50851"/>
    </source>
</evidence>
<dbReference type="InterPro" id="IPR037052">
    <property type="entry name" value="CheA-like_P2_sf"/>
</dbReference>
<protein>
    <recommendedName>
        <fullName evidence="3">Chemotaxis protein CheA</fullName>
        <ecNumber evidence="2">2.7.13.3</ecNumber>
    </recommendedName>
</protein>
<keyword evidence="9" id="KW-0067">ATP-binding</keyword>
<dbReference type="GO" id="GO:0005524">
    <property type="term" value="F:ATP binding"/>
    <property type="evidence" value="ECO:0007669"/>
    <property type="project" value="UniProtKB-KW"/>
</dbReference>
<keyword evidence="10" id="KW-0902">Two-component regulatory system</keyword>
<dbReference type="PRINTS" id="PR00344">
    <property type="entry name" value="BCTRLSENSOR"/>
</dbReference>
<dbReference type="SUPFAM" id="SSF55052">
    <property type="entry name" value="CheY-binding domain of CheA"/>
    <property type="match status" value="1"/>
</dbReference>
<dbReference type="SUPFAM" id="SSF50341">
    <property type="entry name" value="CheW-like"/>
    <property type="match status" value="1"/>
</dbReference>